<accession>E9GB63</accession>
<sequence length="187" mass="19864">MEMKWIFSIALTTLFASQSDAKALPNSSPYVTHYVVFVPTSSKLISYAGAVNPTSYSSNSGFAGYSTAAVVGGGFGGDYFGNAGLNSGGKFVNEEFNSGGGKHIVGGWVSNSGYNSHSTTSFQIQGFYNGGLMSSTYGSRIYAGRVYGGDYGVPGYGDRGNGEFPRDSWIEIPVGPKWSHLQTFSHY</sequence>
<keyword evidence="1" id="KW-0732">Signal</keyword>
<dbReference type="HOGENOM" id="CLU_1449091_0_0_1"/>
<feature type="chain" id="PRO_5003236838" evidence="1">
    <location>
        <begin position="22"/>
        <end position="187"/>
    </location>
</feature>
<evidence type="ECO:0000313" key="2">
    <source>
        <dbReference type="EMBL" id="EFX83419.1"/>
    </source>
</evidence>
<feature type="signal peptide" evidence="1">
    <location>
        <begin position="1"/>
        <end position="21"/>
    </location>
</feature>
<dbReference type="KEGG" id="dpx:DAPPUDRAFT_315890"/>
<gene>
    <name evidence="2" type="ORF">DAPPUDRAFT_315890</name>
</gene>
<keyword evidence="3" id="KW-1185">Reference proteome</keyword>
<evidence type="ECO:0000313" key="3">
    <source>
        <dbReference type="Proteomes" id="UP000000305"/>
    </source>
</evidence>
<dbReference type="EMBL" id="GL732537">
    <property type="protein sequence ID" value="EFX83419.1"/>
    <property type="molecule type" value="Genomic_DNA"/>
</dbReference>
<proteinExistence type="predicted"/>
<reference evidence="2 3" key="1">
    <citation type="journal article" date="2011" name="Science">
        <title>The ecoresponsive genome of Daphnia pulex.</title>
        <authorList>
            <person name="Colbourne J.K."/>
            <person name="Pfrender M.E."/>
            <person name="Gilbert D."/>
            <person name="Thomas W.K."/>
            <person name="Tucker A."/>
            <person name="Oakley T.H."/>
            <person name="Tokishita S."/>
            <person name="Aerts A."/>
            <person name="Arnold G.J."/>
            <person name="Basu M.K."/>
            <person name="Bauer D.J."/>
            <person name="Caceres C.E."/>
            <person name="Carmel L."/>
            <person name="Casola C."/>
            <person name="Choi J.H."/>
            <person name="Detter J.C."/>
            <person name="Dong Q."/>
            <person name="Dusheyko S."/>
            <person name="Eads B.D."/>
            <person name="Frohlich T."/>
            <person name="Geiler-Samerotte K.A."/>
            <person name="Gerlach D."/>
            <person name="Hatcher P."/>
            <person name="Jogdeo S."/>
            <person name="Krijgsveld J."/>
            <person name="Kriventseva E.V."/>
            <person name="Kultz D."/>
            <person name="Laforsch C."/>
            <person name="Lindquist E."/>
            <person name="Lopez J."/>
            <person name="Manak J.R."/>
            <person name="Muller J."/>
            <person name="Pangilinan J."/>
            <person name="Patwardhan R.P."/>
            <person name="Pitluck S."/>
            <person name="Pritham E.J."/>
            <person name="Rechtsteiner A."/>
            <person name="Rho M."/>
            <person name="Rogozin I.B."/>
            <person name="Sakarya O."/>
            <person name="Salamov A."/>
            <person name="Schaack S."/>
            <person name="Shapiro H."/>
            <person name="Shiga Y."/>
            <person name="Skalitzky C."/>
            <person name="Smith Z."/>
            <person name="Souvorov A."/>
            <person name="Sung W."/>
            <person name="Tang Z."/>
            <person name="Tsuchiya D."/>
            <person name="Tu H."/>
            <person name="Vos H."/>
            <person name="Wang M."/>
            <person name="Wolf Y.I."/>
            <person name="Yamagata H."/>
            <person name="Yamada T."/>
            <person name="Ye Y."/>
            <person name="Shaw J.R."/>
            <person name="Andrews J."/>
            <person name="Crease T.J."/>
            <person name="Tang H."/>
            <person name="Lucas S.M."/>
            <person name="Robertson H.M."/>
            <person name="Bork P."/>
            <person name="Koonin E.V."/>
            <person name="Zdobnov E.M."/>
            <person name="Grigoriev I.V."/>
            <person name="Lynch M."/>
            <person name="Boore J.L."/>
        </authorList>
    </citation>
    <scope>NUCLEOTIDE SEQUENCE [LARGE SCALE GENOMIC DNA]</scope>
</reference>
<organism evidence="2 3">
    <name type="scientific">Daphnia pulex</name>
    <name type="common">Water flea</name>
    <dbReference type="NCBI Taxonomy" id="6669"/>
    <lineage>
        <taxon>Eukaryota</taxon>
        <taxon>Metazoa</taxon>
        <taxon>Ecdysozoa</taxon>
        <taxon>Arthropoda</taxon>
        <taxon>Crustacea</taxon>
        <taxon>Branchiopoda</taxon>
        <taxon>Diplostraca</taxon>
        <taxon>Cladocera</taxon>
        <taxon>Anomopoda</taxon>
        <taxon>Daphniidae</taxon>
        <taxon>Daphnia</taxon>
    </lineage>
</organism>
<protein>
    <submittedName>
        <fullName evidence="2">Uncharacterized protein</fullName>
    </submittedName>
</protein>
<evidence type="ECO:0000256" key="1">
    <source>
        <dbReference type="SAM" id="SignalP"/>
    </source>
</evidence>
<dbReference type="AlphaFoldDB" id="E9GB63"/>
<dbReference type="Proteomes" id="UP000000305">
    <property type="component" value="Unassembled WGS sequence"/>
</dbReference>
<name>E9GB63_DAPPU</name>
<dbReference type="InParanoid" id="E9GB63"/>